<protein>
    <recommendedName>
        <fullName evidence="1">ER-bound oxygenase mpaB/mpaB'/Rubber oxygenase catalytic domain-containing protein</fullName>
    </recommendedName>
</protein>
<dbReference type="InterPro" id="IPR018713">
    <property type="entry name" value="MPAB/Lcp_cat_dom"/>
</dbReference>
<dbReference type="Proteomes" id="UP001500367">
    <property type="component" value="Unassembled WGS sequence"/>
</dbReference>
<accession>A0ABP7VQ62</accession>
<reference evidence="3" key="1">
    <citation type="journal article" date="2019" name="Int. J. Syst. Evol. Microbiol.">
        <title>The Global Catalogue of Microorganisms (GCM) 10K type strain sequencing project: providing services to taxonomists for standard genome sequencing and annotation.</title>
        <authorList>
            <consortium name="The Broad Institute Genomics Platform"/>
            <consortium name="The Broad Institute Genome Sequencing Center for Infectious Disease"/>
            <person name="Wu L."/>
            <person name="Ma J."/>
        </authorList>
    </citation>
    <scope>NUCLEOTIDE SEQUENCE [LARGE SCALE GENOMIC DNA]</scope>
    <source>
        <strain evidence="3">JCM 17069</strain>
    </source>
</reference>
<dbReference type="EMBL" id="BAABCT010000003">
    <property type="protein sequence ID" value="GAA4070608.1"/>
    <property type="molecule type" value="Genomic_DNA"/>
</dbReference>
<name>A0ABP7VQ62_9FLAO</name>
<keyword evidence="3" id="KW-1185">Reference proteome</keyword>
<evidence type="ECO:0000313" key="2">
    <source>
        <dbReference type="EMBL" id="GAA4070608.1"/>
    </source>
</evidence>
<gene>
    <name evidence="2" type="ORF">GCM10022389_14770</name>
</gene>
<proteinExistence type="predicted"/>
<evidence type="ECO:0000259" key="1">
    <source>
        <dbReference type="Pfam" id="PF09995"/>
    </source>
</evidence>
<evidence type="ECO:0000313" key="3">
    <source>
        <dbReference type="Proteomes" id="UP001500367"/>
    </source>
</evidence>
<comment type="caution">
    <text evidence="2">The sequence shown here is derived from an EMBL/GenBank/DDBJ whole genome shotgun (WGS) entry which is preliminary data.</text>
</comment>
<dbReference type="RefSeq" id="WP_344816098.1">
    <property type="nucleotide sequence ID" value="NZ_BAABCT010000003.1"/>
</dbReference>
<feature type="domain" description="ER-bound oxygenase mpaB/mpaB'/Rubber oxygenase catalytic" evidence="1">
    <location>
        <begin position="46"/>
        <end position="151"/>
    </location>
</feature>
<organism evidence="2 3">
    <name type="scientific">Flavobacterium cheonanense</name>
    <dbReference type="NCBI Taxonomy" id="706183"/>
    <lineage>
        <taxon>Bacteria</taxon>
        <taxon>Pseudomonadati</taxon>
        <taxon>Bacteroidota</taxon>
        <taxon>Flavobacteriia</taxon>
        <taxon>Flavobacteriales</taxon>
        <taxon>Flavobacteriaceae</taxon>
        <taxon>Flavobacterium</taxon>
    </lineage>
</organism>
<sequence length="255" mass="29959">MKHFVDDKSIVREIWKNTDIVLLIFAGSAAEFALNKAVDWLYFTGKIPTNPLERLFSTVEFAQKIVFSEEEFALATIDKITQIHQGVEKSRGQTIPDWAYRDVLYMLIDYSIRSFELIERKLETSEKEEIFDVFSRLGIRMGLKELPNNYNDWLIDRTIHLENNLQKGAFTIHLFEQYKKHLGNSRYFILLEIQKILVPKIVFKMIFETSNFPTKTLLKLYKISKILKVDYLAKAILLPKKHKESITNIGKYETL</sequence>
<dbReference type="Pfam" id="PF09995">
    <property type="entry name" value="MPAB_Lcp_cat"/>
    <property type="match status" value="1"/>
</dbReference>